<proteinExistence type="inferred from homology"/>
<dbReference type="NCBIfam" id="TIGR00860">
    <property type="entry name" value="LIC"/>
    <property type="match status" value="1"/>
</dbReference>
<dbReference type="GO" id="GO:0098662">
    <property type="term" value="P:inorganic cation transmembrane transport"/>
    <property type="evidence" value="ECO:0000318"/>
    <property type="project" value="GO_Central"/>
</dbReference>
<dbReference type="RefSeq" id="XP_009023326.1">
    <property type="nucleotide sequence ID" value="XM_009025078.1"/>
</dbReference>
<evidence type="ECO:0000256" key="7">
    <source>
        <dbReference type="ARBA" id="ARBA00023018"/>
    </source>
</evidence>
<dbReference type="STRING" id="6412.T1G5J2"/>
<feature type="compositionally biased region" description="Low complexity" evidence="18">
    <location>
        <begin position="424"/>
        <end position="437"/>
    </location>
</feature>
<dbReference type="GeneID" id="20216339"/>
<dbReference type="EnsemblMetazoa" id="HelroT84500">
    <property type="protein sequence ID" value="HelroP84500"/>
    <property type="gene ID" value="HelroG84500"/>
</dbReference>
<dbReference type="EMBL" id="AMQM01005876">
    <property type="status" value="NOT_ANNOTATED_CDS"/>
    <property type="molecule type" value="Genomic_DNA"/>
</dbReference>
<evidence type="ECO:0000256" key="10">
    <source>
        <dbReference type="ARBA" id="ARBA00023157"/>
    </source>
</evidence>
<dbReference type="CDD" id="cd19064">
    <property type="entry name" value="LGIC_TM_nAChR"/>
    <property type="match status" value="1"/>
</dbReference>
<feature type="transmembrane region" description="Helical" evidence="17">
    <location>
        <begin position="487"/>
        <end position="505"/>
    </location>
</feature>
<dbReference type="eggNOG" id="KOG3645">
    <property type="taxonomic scope" value="Eukaryota"/>
</dbReference>
<evidence type="ECO:0000256" key="5">
    <source>
        <dbReference type="ARBA" id="ARBA00022729"/>
    </source>
</evidence>
<evidence type="ECO:0000259" key="19">
    <source>
        <dbReference type="Pfam" id="PF02931"/>
    </source>
</evidence>
<evidence type="ECO:0000256" key="2">
    <source>
        <dbReference type="ARBA" id="ARBA00022448"/>
    </source>
</evidence>
<dbReference type="HOGENOM" id="CLU_018074_1_0_1"/>
<dbReference type="GO" id="GO:0005892">
    <property type="term" value="C:acetylcholine-gated channel complex"/>
    <property type="evidence" value="ECO:0000318"/>
    <property type="project" value="GO_Central"/>
</dbReference>
<dbReference type="GO" id="GO:0042391">
    <property type="term" value="P:regulation of membrane potential"/>
    <property type="evidence" value="ECO:0000318"/>
    <property type="project" value="GO_Central"/>
</dbReference>
<dbReference type="InterPro" id="IPR006201">
    <property type="entry name" value="Neur_channel"/>
</dbReference>
<dbReference type="KEGG" id="hro:HELRODRAFT_84500"/>
<name>T1G5J2_HELRO</name>
<dbReference type="AlphaFoldDB" id="T1G5J2"/>
<dbReference type="InterPro" id="IPR002394">
    <property type="entry name" value="Nicotinic_acetylcholine_rcpt"/>
</dbReference>
<evidence type="ECO:0000256" key="18">
    <source>
        <dbReference type="SAM" id="MobiDB-lite"/>
    </source>
</evidence>
<comment type="similarity">
    <text evidence="1">Belongs to the ligand-gated ion channel (TC 1.A.9) family. Acetylcholine receptor (TC 1.A.9.1) subfamily.</text>
</comment>
<dbReference type="FunFam" id="2.70.170.10:FF:000013">
    <property type="entry name" value="Acetylcholine receptor subunit alpha"/>
    <property type="match status" value="1"/>
</dbReference>
<evidence type="ECO:0000259" key="20">
    <source>
        <dbReference type="Pfam" id="PF02932"/>
    </source>
</evidence>
<reference evidence="22" key="3">
    <citation type="submission" date="2015-06" db="UniProtKB">
        <authorList>
            <consortium name="EnsemblMetazoa"/>
        </authorList>
    </citation>
    <scope>IDENTIFICATION</scope>
</reference>
<dbReference type="OrthoDB" id="5975154at2759"/>
<keyword evidence="12" id="KW-0325">Glycoprotein</keyword>
<keyword evidence="23" id="KW-1185">Reference proteome</keyword>
<dbReference type="InterPro" id="IPR018000">
    <property type="entry name" value="Neurotransmitter_ion_chnl_CS"/>
</dbReference>
<evidence type="ECO:0000256" key="17">
    <source>
        <dbReference type="RuleBase" id="RU000687"/>
    </source>
</evidence>
<evidence type="ECO:0000313" key="23">
    <source>
        <dbReference type="Proteomes" id="UP000015101"/>
    </source>
</evidence>
<keyword evidence="5" id="KW-0732">Signal</keyword>
<evidence type="ECO:0000313" key="22">
    <source>
        <dbReference type="EnsemblMetazoa" id="HelroP84500"/>
    </source>
</evidence>
<keyword evidence="7" id="KW-0770">Synapse</keyword>
<dbReference type="FunFam" id="1.20.58.390:FF:000022">
    <property type="entry name" value="Nicotinic acetylcholine receptor subunit alpha4"/>
    <property type="match status" value="1"/>
</dbReference>
<dbReference type="Gene3D" id="1.20.58.390">
    <property type="entry name" value="Neurotransmitter-gated ion-channel transmembrane domain"/>
    <property type="match status" value="2"/>
</dbReference>
<dbReference type="Pfam" id="PF02932">
    <property type="entry name" value="Neur_chan_memb"/>
    <property type="match status" value="1"/>
</dbReference>
<feature type="region of interest" description="Disordered" evidence="18">
    <location>
        <begin position="424"/>
        <end position="447"/>
    </location>
</feature>
<dbReference type="InterPro" id="IPR036734">
    <property type="entry name" value="Neur_chan_lig-bd_sf"/>
</dbReference>
<dbReference type="CTD" id="20216339"/>
<keyword evidence="15 17" id="KW-0407">Ion channel</keyword>
<dbReference type="GO" id="GO:0004888">
    <property type="term" value="F:transmembrane signaling receptor activity"/>
    <property type="evidence" value="ECO:0007669"/>
    <property type="project" value="InterPro"/>
</dbReference>
<feature type="transmembrane region" description="Helical" evidence="17">
    <location>
        <begin position="240"/>
        <end position="260"/>
    </location>
</feature>
<dbReference type="SUPFAM" id="SSF63712">
    <property type="entry name" value="Nicotinic receptor ligand binding domain-like"/>
    <property type="match status" value="1"/>
</dbReference>
<keyword evidence="10" id="KW-1015">Disulfide bond</keyword>
<feature type="transmembrane region" description="Helical" evidence="17">
    <location>
        <begin position="266"/>
        <end position="285"/>
    </location>
</feature>
<dbReference type="EMBL" id="KB097144">
    <property type="protein sequence ID" value="ESN98444.1"/>
    <property type="molecule type" value="Genomic_DNA"/>
</dbReference>
<dbReference type="InterPro" id="IPR006202">
    <property type="entry name" value="Neur_chan_lig-bd"/>
</dbReference>
<feature type="domain" description="Neurotransmitter-gated ion-channel transmembrane" evidence="20">
    <location>
        <begin position="242"/>
        <end position="503"/>
    </location>
</feature>
<keyword evidence="11" id="KW-0675">Receptor</keyword>
<feature type="domain" description="Neurotransmitter-gated ion-channel ligand-binding" evidence="19">
    <location>
        <begin position="17"/>
        <end position="235"/>
    </location>
</feature>
<dbReference type="PRINTS" id="PR00252">
    <property type="entry name" value="NRIONCHANNEL"/>
</dbReference>
<dbReference type="GO" id="GO:0007268">
    <property type="term" value="P:chemical synaptic transmission"/>
    <property type="evidence" value="ECO:0000318"/>
    <property type="project" value="GO_Central"/>
</dbReference>
<evidence type="ECO:0000256" key="12">
    <source>
        <dbReference type="ARBA" id="ARBA00023180"/>
    </source>
</evidence>
<dbReference type="PROSITE" id="PS00236">
    <property type="entry name" value="NEUROTR_ION_CHANNEL"/>
    <property type="match status" value="1"/>
</dbReference>
<keyword evidence="8 17" id="KW-0406">Ion transport</keyword>
<sequence>MKINNSVTGIKANEDAKRLYESIIKRNEYIINVVANGSTPLTVKLGLRLSQLVDVDEKNQIITTNVWLIQEWMNSNLKWDPADYSGLNKLHVPPQDLWIPDIVLYNNADGNYEVTLMTMVSIHSDGRVRWEPPVVYKSSCPIDVEFYPFDEQRCSFKFGSWTYDGFQEKRIKHQANKTTNVCLYVYSGSIDLRDFTESVEWDLLKVPGRRNQKYYTCCVEPFTDITFSIFIRRKTLFHTVNLIIPCVSITCLTVLVFYLPSDSGEKISLCISILLSLTVFFLLLAEIIPPTSLVIPLIGKFLLFTMILVTLSIVTTVIVLNVHFRSASAHTMPVWVRILFLRVLSRLLGLQDKKFCDAATRNESSEEELSGDQFHHQNVKIQKCPGSPMFRIEKISNIKEPTANVHTASYVNNDNDDVTATSDAAAATAAPQQTSDQTTRKNNLSGQRPMRQFMKSSEFVARHMVDEDEGANIREDWKLVARVLDRLFLFIFSCTCVVGTIGIIMKAPTIYDDRLPITTTSGRR</sequence>
<evidence type="ECO:0000256" key="1">
    <source>
        <dbReference type="ARBA" id="ARBA00009237"/>
    </source>
</evidence>
<keyword evidence="2 17" id="KW-0813">Transport</keyword>
<dbReference type="OMA" id="QVFLNWM"/>
<evidence type="ECO:0000256" key="15">
    <source>
        <dbReference type="ARBA" id="ARBA00023303"/>
    </source>
</evidence>
<keyword evidence="6 17" id="KW-1133">Transmembrane helix</keyword>
<evidence type="ECO:0000256" key="9">
    <source>
        <dbReference type="ARBA" id="ARBA00023136"/>
    </source>
</evidence>
<evidence type="ECO:0000256" key="4">
    <source>
        <dbReference type="ARBA" id="ARBA00022692"/>
    </source>
</evidence>
<dbReference type="InterPro" id="IPR006029">
    <property type="entry name" value="Neurotrans-gated_channel_TM"/>
</dbReference>
<dbReference type="GO" id="GO:0045202">
    <property type="term" value="C:synapse"/>
    <property type="evidence" value="ECO:0000318"/>
    <property type="project" value="GO_Central"/>
</dbReference>
<dbReference type="Gene3D" id="2.70.170.10">
    <property type="entry name" value="Neurotransmitter-gated ion-channel ligand-binding domain"/>
    <property type="match status" value="1"/>
</dbReference>
<keyword evidence="9 17" id="KW-0472">Membrane</keyword>
<feature type="transmembrane region" description="Helical" evidence="17">
    <location>
        <begin position="297"/>
        <end position="320"/>
    </location>
</feature>
<dbReference type="FunFam" id="1.20.58.390:FF:000001">
    <property type="entry name" value="Neuronal nicotinic acetylcholine receptor subunit 3"/>
    <property type="match status" value="1"/>
</dbReference>
<evidence type="ECO:0000256" key="6">
    <source>
        <dbReference type="ARBA" id="ARBA00022989"/>
    </source>
</evidence>
<reference evidence="21 23" key="2">
    <citation type="journal article" date="2013" name="Nature">
        <title>Insights into bilaterian evolution from three spiralian genomes.</title>
        <authorList>
            <person name="Simakov O."/>
            <person name="Marletaz F."/>
            <person name="Cho S.J."/>
            <person name="Edsinger-Gonzales E."/>
            <person name="Havlak P."/>
            <person name="Hellsten U."/>
            <person name="Kuo D.H."/>
            <person name="Larsson T."/>
            <person name="Lv J."/>
            <person name="Arendt D."/>
            <person name="Savage R."/>
            <person name="Osoegawa K."/>
            <person name="de Jong P."/>
            <person name="Grimwood J."/>
            <person name="Chapman J.A."/>
            <person name="Shapiro H."/>
            <person name="Aerts A."/>
            <person name="Otillar R.P."/>
            <person name="Terry A.Y."/>
            <person name="Boore J.L."/>
            <person name="Grigoriev I.V."/>
            <person name="Lindberg D.R."/>
            <person name="Seaver E.C."/>
            <person name="Weisblat D.A."/>
            <person name="Putnam N.H."/>
            <person name="Rokhsar D.S."/>
        </authorList>
    </citation>
    <scope>NUCLEOTIDE SEQUENCE</scope>
</reference>
<dbReference type="GO" id="GO:0005886">
    <property type="term" value="C:plasma membrane"/>
    <property type="evidence" value="ECO:0000318"/>
    <property type="project" value="GO_Central"/>
</dbReference>
<dbReference type="GO" id="GO:0007271">
    <property type="term" value="P:synaptic transmission, cholinergic"/>
    <property type="evidence" value="ECO:0007669"/>
    <property type="project" value="UniProtKB-ARBA"/>
</dbReference>
<dbReference type="GO" id="GO:0045211">
    <property type="term" value="C:postsynaptic membrane"/>
    <property type="evidence" value="ECO:0007669"/>
    <property type="project" value="UniProtKB-SubCell"/>
</dbReference>
<dbReference type="CDD" id="cd19031">
    <property type="entry name" value="LGIC_ECD_nAChR_proto_alpha-like"/>
    <property type="match status" value="1"/>
</dbReference>
<accession>T1G5J2</accession>
<evidence type="ECO:0000256" key="3">
    <source>
        <dbReference type="ARBA" id="ARBA00022475"/>
    </source>
</evidence>
<evidence type="ECO:0000256" key="13">
    <source>
        <dbReference type="ARBA" id="ARBA00023257"/>
    </source>
</evidence>
<dbReference type="PANTHER" id="PTHR18945">
    <property type="entry name" value="NEUROTRANSMITTER GATED ION CHANNEL"/>
    <property type="match status" value="1"/>
</dbReference>
<evidence type="ECO:0000256" key="8">
    <source>
        <dbReference type="ARBA" id="ARBA00023065"/>
    </source>
</evidence>
<reference evidence="23" key="1">
    <citation type="submission" date="2012-12" db="EMBL/GenBank/DDBJ databases">
        <authorList>
            <person name="Hellsten U."/>
            <person name="Grimwood J."/>
            <person name="Chapman J.A."/>
            <person name="Shapiro H."/>
            <person name="Aerts A."/>
            <person name="Otillar R.P."/>
            <person name="Terry A.Y."/>
            <person name="Boore J.L."/>
            <person name="Simakov O."/>
            <person name="Marletaz F."/>
            <person name="Cho S.-J."/>
            <person name="Edsinger-Gonzales E."/>
            <person name="Havlak P."/>
            <person name="Kuo D.-H."/>
            <person name="Larsson T."/>
            <person name="Lv J."/>
            <person name="Arendt D."/>
            <person name="Savage R."/>
            <person name="Osoegawa K."/>
            <person name="de Jong P."/>
            <person name="Lindberg D.R."/>
            <person name="Seaver E.C."/>
            <person name="Weisblat D.A."/>
            <person name="Putnam N.H."/>
            <person name="Grigoriev I.V."/>
            <person name="Rokhsar D.S."/>
        </authorList>
    </citation>
    <scope>NUCLEOTIDE SEQUENCE</scope>
</reference>
<comment type="subcellular location">
    <subcellularLocation>
        <location evidence="16">Postsynaptic cell membrane</location>
        <topology evidence="16">Multi-pass membrane protein</topology>
    </subcellularLocation>
</comment>
<dbReference type="InterPro" id="IPR036719">
    <property type="entry name" value="Neuro-gated_channel_TM_sf"/>
</dbReference>
<organism evidence="22 23">
    <name type="scientific">Helobdella robusta</name>
    <name type="common">Californian leech</name>
    <dbReference type="NCBI Taxonomy" id="6412"/>
    <lineage>
        <taxon>Eukaryota</taxon>
        <taxon>Metazoa</taxon>
        <taxon>Spiralia</taxon>
        <taxon>Lophotrochozoa</taxon>
        <taxon>Annelida</taxon>
        <taxon>Clitellata</taxon>
        <taxon>Hirudinea</taxon>
        <taxon>Rhynchobdellida</taxon>
        <taxon>Glossiphoniidae</taxon>
        <taxon>Helobdella</taxon>
    </lineage>
</organism>
<keyword evidence="4 17" id="KW-0812">Transmembrane</keyword>
<keyword evidence="13" id="KW-0628">Postsynaptic cell membrane</keyword>
<evidence type="ECO:0000313" key="21">
    <source>
        <dbReference type="EMBL" id="ESN98444.1"/>
    </source>
</evidence>
<evidence type="ECO:0000256" key="11">
    <source>
        <dbReference type="ARBA" id="ARBA00023170"/>
    </source>
</evidence>
<dbReference type="GO" id="GO:0022848">
    <property type="term" value="F:acetylcholine-gated monoatomic cation-selective channel activity"/>
    <property type="evidence" value="ECO:0000318"/>
    <property type="project" value="GO_Central"/>
</dbReference>
<dbReference type="Proteomes" id="UP000015101">
    <property type="component" value="Unassembled WGS sequence"/>
</dbReference>
<evidence type="ECO:0000256" key="16">
    <source>
        <dbReference type="ARBA" id="ARBA00034104"/>
    </source>
</evidence>
<protein>
    <submittedName>
        <fullName evidence="21 22">Uncharacterized protein</fullName>
    </submittedName>
</protein>
<keyword evidence="14" id="KW-1071">Ligand-gated ion channel</keyword>
<dbReference type="Pfam" id="PF02931">
    <property type="entry name" value="Neur_chan_LBD"/>
    <property type="match status" value="1"/>
</dbReference>
<dbReference type="InterPro" id="IPR038050">
    <property type="entry name" value="Neuro_actylchol_rec"/>
</dbReference>
<dbReference type="InParanoid" id="T1G5J2"/>
<dbReference type="GO" id="GO:0043005">
    <property type="term" value="C:neuron projection"/>
    <property type="evidence" value="ECO:0000318"/>
    <property type="project" value="GO_Central"/>
</dbReference>
<keyword evidence="3" id="KW-1003">Cell membrane</keyword>
<evidence type="ECO:0000256" key="14">
    <source>
        <dbReference type="ARBA" id="ARBA00023286"/>
    </source>
</evidence>
<dbReference type="SUPFAM" id="SSF90112">
    <property type="entry name" value="Neurotransmitter-gated ion-channel transmembrane pore"/>
    <property type="match status" value="1"/>
</dbReference>
<dbReference type="PRINTS" id="PR00254">
    <property type="entry name" value="NICOTINICR"/>
</dbReference>
<dbReference type="GO" id="GO:0034220">
    <property type="term" value="P:monoatomic ion transmembrane transport"/>
    <property type="evidence" value="ECO:0000318"/>
    <property type="project" value="GO_Central"/>
</dbReference>
<gene>
    <name evidence="22" type="primary">20216339</name>
    <name evidence="21" type="ORF">HELRODRAFT_84500</name>
</gene>